<dbReference type="Proteomes" id="UP001485459">
    <property type="component" value="Chromosome"/>
</dbReference>
<sequence>MIGFPPRYSTYTTLSHRNTEERLILFWLAAESLEWEVGTATPDSLTAFTPFSLRSWNEQVSIDFSGDEIELFSVSTGVQILDFGRNRQNIIRLLRALHTIDAAISPEELQSATEDRRQFIRPEGETVHLTRSRRVVNGFTQVFKPVKGYFVTPILIVLNALVFLIMTNKWLFPASSGWTPAGDALETVGANYKPLTLFGEPWRLITSGFMHANLFHLFFNMYAVMMCGIYLEPLLGRARFAIVYLFCGIGGALASLWWYDITPSLGASASVFGLFGFILALLFHQFIEPRERKALLVSIGIYLVMNLTSIFFSTNYDHAAHFGGLFSGLLLGLLWLPSLRPSATPQQKTGSIALGLIVSTGIFTAAFFLAPRDVKAYLAKRDQMDQNYLLASGAYTARTNEERMKWLQNYAIYYMDENLRIMDQVDSMRLAPDSKRQNRILRKIYTTQRQLFDWNYKTLAEGKNPYDEQIIRALHELDKLQRQLDE</sequence>
<keyword evidence="3 7" id="KW-0812">Transmembrane</keyword>
<dbReference type="PANTHER" id="PTHR43731">
    <property type="entry name" value="RHOMBOID PROTEASE"/>
    <property type="match status" value="1"/>
</dbReference>
<dbReference type="SUPFAM" id="SSF144091">
    <property type="entry name" value="Rhomboid-like"/>
    <property type="match status" value="1"/>
</dbReference>
<dbReference type="EMBL" id="CP149822">
    <property type="protein sequence ID" value="WZN39144.1"/>
    <property type="molecule type" value="Genomic_DNA"/>
</dbReference>
<keyword evidence="10" id="KW-1185">Reference proteome</keyword>
<comment type="subcellular location">
    <subcellularLocation>
        <location evidence="1">Membrane</location>
        <topology evidence="1">Multi-pass membrane protein</topology>
    </subcellularLocation>
</comment>
<dbReference type="InterPro" id="IPR050925">
    <property type="entry name" value="Rhomboid_protease_S54"/>
</dbReference>
<feature type="transmembrane region" description="Helical" evidence="7">
    <location>
        <begin position="319"/>
        <end position="339"/>
    </location>
</feature>
<keyword evidence="4 9" id="KW-0378">Hydrolase</keyword>
<protein>
    <submittedName>
        <fullName evidence="9">Rhomboid family intramembrane serine protease</fullName>
        <ecNumber evidence="9">3.4.21.-</ecNumber>
    </submittedName>
</protein>
<feature type="transmembrane region" description="Helical" evidence="7">
    <location>
        <begin position="148"/>
        <end position="166"/>
    </location>
</feature>
<evidence type="ECO:0000256" key="5">
    <source>
        <dbReference type="ARBA" id="ARBA00022989"/>
    </source>
</evidence>
<keyword evidence="6 7" id="KW-0472">Membrane</keyword>
<evidence type="ECO:0000256" key="3">
    <source>
        <dbReference type="ARBA" id="ARBA00022692"/>
    </source>
</evidence>
<evidence type="ECO:0000256" key="1">
    <source>
        <dbReference type="ARBA" id="ARBA00004141"/>
    </source>
</evidence>
<gene>
    <name evidence="9" type="ORF">WJU16_14155</name>
</gene>
<feature type="transmembrane region" description="Helical" evidence="7">
    <location>
        <begin position="238"/>
        <end position="259"/>
    </location>
</feature>
<keyword evidence="9" id="KW-0645">Protease</keyword>
<feature type="transmembrane region" description="Helical" evidence="7">
    <location>
        <begin position="265"/>
        <end position="283"/>
    </location>
</feature>
<dbReference type="Pfam" id="PF01694">
    <property type="entry name" value="Rhomboid"/>
    <property type="match status" value="1"/>
</dbReference>
<evidence type="ECO:0000256" key="2">
    <source>
        <dbReference type="ARBA" id="ARBA00009045"/>
    </source>
</evidence>
<evidence type="ECO:0000313" key="10">
    <source>
        <dbReference type="Proteomes" id="UP001485459"/>
    </source>
</evidence>
<evidence type="ECO:0000256" key="7">
    <source>
        <dbReference type="SAM" id="Phobius"/>
    </source>
</evidence>
<keyword evidence="5 7" id="KW-1133">Transmembrane helix</keyword>
<dbReference type="GO" id="GO:0008233">
    <property type="term" value="F:peptidase activity"/>
    <property type="evidence" value="ECO:0007669"/>
    <property type="project" value="UniProtKB-KW"/>
</dbReference>
<evidence type="ECO:0000256" key="4">
    <source>
        <dbReference type="ARBA" id="ARBA00022801"/>
    </source>
</evidence>
<organism evidence="9 10">
    <name type="scientific">Chitinophaga pollutisoli</name>
    <dbReference type="NCBI Taxonomy" id="3133966"/>
    <lineage>
        <taxon>Bacteria</taxon>
        <taxon>Pseudomonadati</taxon>
        <taxon>Bacteroidota</taxon>
        <taxon>Chitinophagia</taxon>
        <taxon>Chitinophagales</taxon>
        <taxon>Chitinophagaceae</taxon>
        <taxon>Chitinophaga</taxon>
    </lineage>
</organism>
<feature type="transmembrane region" description="Helical" evidence="7">
    <location>
        <begin position="214"/>
        <end position="231"/>
    </location>
</feature>
<name>A0ABZ2YH88_9BACT</name>
<evidence type="ECO:0000313" key="9">
    <source>
        <dbReference type="EMBL" id="WZN39144.1"/>
    </source>
</evidence>
<dbReference type="GO" id="GO:0006508">
    <property type="term" value="P:proteolysis"/>
    <property type="evidence" value="ECO:0007669"/>
    <property type="project" value="UniProtKB-KW"/>
</dbReference>
<feature type="transmembrane region" description="Helical" evidence="7">
    <location>
        <begin position="295"/>
        <end position="313"/>
    </location>
</feature>
<dbReference type="InterPro" id="IPR022764">
    <property type="entry name" value="Peptidase_S54_rhomboid_dom"/>
</dbReference>
<dbReference type="InterPro" id="IPR035952">
    <property type="entry name" value="Rhomboid-like_sf"/>
</dbReference>
<accession>A0ABZ2YH88</accession>
<dbReference type="EC" id="3.4.21.-" evidence="9"/>
<reference evidence="10" key="1">
    <citation type="submission" date="2024-03" db="EMBL/GenBank/DDBJ databases">
        <title>Chitinophaga horti sp. nov., isolated from garden soil.</title>
        <authorList>
            <person name="Lee D.S."/>
            <person name="Han D.M."/>
            <person name="Baek J.H."/>
            <person name="Choi D.G."/>
            <person name="Jeon J.H."/>
            <person name="Jeon C.O."/>
        </authorList>
    </citation>
    <scope>NUCLEOTIDE SEQUENCE [LARGE SCALE GENOMIC DNA]</scope>
    <source>
        <strain evidence="10">GPA1</strain>
    </source>
</reference>
<evidence type="ECO:0000256" key="6">
    <source>
        <dbReference type="ARBA" id="ARBA00023136"/>
    </source>
</evidence>
<proteinExistence type="inferred from homology"/>
<comment type="similarity">
    <text evidence="2">Belongs to the peptidase S54 family.</text>
</comment>
<feature type="domain" description="Peptidase S54 rhomboid" evidence="8">
    <location>
        <begin position="200"/>
        <end position="336"/>
    </location>
</feature>
<dbReference type="RefSeq" id="WP_341834145.1">
    <property type="nucleotide sequence ID" value="NZ_CP149822.1"/>
</dbReference>
<feature type="transmembrane region" description="Helical" evidence="7">
    <location>
        <begin position="351"/>
        <end position="370"/>
    </location>
</feature>
<evidence type="ECO:0000259" key="8">
    <source>
        <dbReference type="Pfam" id="PF01694"/>
    </source>
</evidence>
<dbReference type="PANTHER" id="PTHR43731:SF14">
    <property type="entry name" value="PRESENILIN-ASSOCIATED RHOMBOID-LIKE PROTEIN, MITOCHONDRIAL"/>
    <property type="match status" value="1"/>
</dbReference>
<dbReference type="Gene3D" id="1.20.1540.10">
    <property type="entry name" value="Rhomboid-like"/>
    <property type="match status" value="1"/>
</dbReference>